<reference evidence="5" key="2">
    <citation type="submission" date="2025-08" db="UniProtKB">
        <authorList>
            <consortium name="RefSeq"/>
        </authorList>
    </citation>
    <scope>IDENTIFICATION</scope>
    <source>
        <tissue evidence="5">Leaf</tissue>
    </source>
</reference>
<accession>A0A9W3BUK2</accession>
<evidence type="ECO:0000256" key="1">
    <source>
        <dbReference type="SAM" id="Coils"/>
    </source>
</evidence>
<dbReference type="RefSeq" id="XP_056842876.1">
    <property type="nucleotide sequence ID" value="XM_056986896.1"/>
</dbReference>
<dbReference type="PANTHER" id="PTHR31286">
    <property type="entry name" value="GLYCINE-RICH CELL WALL STRUCTURAL PROTEIN 1.8-LIKE"/>
    <property type="match status" value="1"/>
</dbReference>
<dbReference type="Pfam" id="PF14111">
    <property type="entry name" value="DUF4283"/>
    <property type="match status" value="1"/>
</dbReference>
<dbReference type="KEGG" id="rsz:130495491"/>
<feature type="compositionally biased region" description="Basic residues" evidence="2">
    <location>
        <begin position="395"/>
        <end position="410"/>
    </location>
</feature>
<dbReference type="OrthoDB" id="1113724at2759"/>
<feature type="region of interest" description="Disordered" evidence="2">
    <location>
        <begin position="369"/>
        <end position="423"/>
    </location>
</feature>
<organism evidence="4 5">
    <name type="scientific">Raphanus sativus</name>
    <name type="common">Radish</name>
    <name type="synonym">Raphanus raphanistrum var. sativus</name>
    <dbReference type="NCBI Taxonomy" id="3726"/>
    <lineage>
        <taxon>Eukaryota</taxon>
        <taxon>Viridiplantae</taxon>
        <taxon>Streptophyta</taxon>
        <taxon>Embryophyta</taxon>
        <taxon>Tracheophyta</taxon>
        <taxon>Spermatophyta</taxon>
        <taxon>Magnoliopsida</taxon>
        <taxon>eudicotyledons</taxon>
        <taxon>Gunneridae</taxon>
        <taxon>Pentapetalae</taxon>
        <taxon>rosids</taxon>
        <taxon>malvids</taxon>
        <taxon>Brassicales</taxon>
        <taxon>Brassicaceae</taxon>
        <taxon>Brassiceae</taxon>
        <taxon>Raphanus</taxon>
    </lineage>
</organism>
<name>A0A9W3BUK2_RAPSA</name>
<dbReference type="GeneID" id="130495491"/>
<keyword evidence="4" id="KW-1185">Reference proteome</keyword>
<sequence>MDPEGSLTDHSPPVNNVKNPWVAVTKGKHVMKKYEFEMSVSEGKKSVEVPIDVIEKANPLWGDFVIARFLETAPHVAKVHMIVNKIWAFGEKNQKFDVYEMDSHTMRIRIPLEKIRNKVVRRGMWNIAGVPMVVSHWSPEEDASRAGLIPLWVHVTNVPMSMYSWEGLSFITSAAGVPDHLHPETLACTNFDIAKVFVMADLTKELPEKISYNIQGKDTTVQFTYPWLPAKCIKCGRWGHYDTFCKDKKEAAIVTIEKEAQEMNQNTENLEVKENERSKEKTVVDMISKGDEGNKEAGESSISSKSVMKVVENLESEWREVSMEKAGRSPKVQVQEVLTTPSRYEALSNADENGIELVNDEIVEKEIEEEGFEEVEDLSQSRMEESVEEKLKENKRGRRQHLPRQSKINHKVVQGRGGSTKNL</sequence>
<evidence type="ECO:0000313" key="5">
    <source>
        <dbReference type="RefSeq" id="XP_056842876.1"/>
    </source>
</evidence>
<reference evidence="4" key="1">
    <citation type="journal article" date="2019" name="Database">
        <title>The radish genome database (RadishGD): an integrated information resource for radish genomics.</title>
        <authorList>
            <person name="Yu H.J."/>
            <person name="Baek S."/>
            <person name="Lee Y.J."/>
            <person name="Cho A."/>
            <person name="Mun J.H."/>
        </authorList>
    </citation>
    <scope>NUCLEOTIDE SEQUENCE [LARGE SCALE GENOMIC DNA]</scope>
    <source>
        <strain evidence="4">cv. WK10039</strain>
    </source>
</reference>
<keyword evidence="1" id="KW-0175">Coiled coil</keyword>
<evidence type="ECO:0000259" key="3">
    <source>
        <dbReference type="Pfam" id="PF14111"/>
    </source>
</evidence>
<proteinExistence type="predicted"/>
<dbReference type="InterPro" id="IPR025558">
    <property type="entry name" value="DUF4283"/>
</dbReference>
<feature type="coiled-coil region" evidence="1">
    <location>
        <begin position="246"/>
        <end position="276"/>
    </location>
</feature>
<dbReference type="AlphaFoldDB" id="A0A9W3BUK2"/>
<dbReference type="Proteomes" id="UP000504610">
    <property type="component" value="Chromosome 6"/>
</dbReference>
<feature type="domain" description="DUF4283" evidence="3">
    <location>
        <begin position="60"/>
        <end position="143"/>
    </location>
</feature>
<evidence type="ECO:0000256" key="2">
    <source>
        <dbReference type="SAM" id="MobiDB-lite"/>
    </source>
</evidence>
<dbReference type="PANTHER" id="PTHR31286:SF148">
    <property type="entry name" value="DUF4283 DOMAIN-CONTAINING PROTEIN"/>
    <property type="match status" value="1"/>
</dbReference>
<protein>
    <submittedName>
        <fullName evidence="5">Uncharacterized protein LOC130495491</fullName>
    </submittedName>
</protein>
<feature type="compositionally biased region" description="Basic and acidic residues" evidence="2">
    <location>
        <begin position="382"/>
        <end position="394"/>
    </location>
</feature>
<gene>
    <name evidence="5" type="primary">LOC130495491</name>
</gene>
<evidence type="ECO:0000313" key="4">
    <source>
        <dbReference type="Proteomes" id="UP000504610"/>
    </source>
</evidence>
<dbReference type="InterPro" id="IPR040256">
    <property type="entry name" value="At4g02000-like"/>
</dbReference>